<feature type="non-terminal residue" evidence="2">
    <location>
        <position position="52"/>
    </location>
</feature>
<name>A0A821WVZ8_9BILA</name>
<proteinExistence type="predicted"/>
<feature type="non-terminal residue" evidence="2">
    <location>
        <position position="1"/>
    </location>
</feature>
<feature type="compositionally biased region" description="Basic and acidic residues" evidence="1">
    <location>
        <begin position="8"/>
        <end position="24"/>
    </location>
</feature>
<reference evidence="2" key="1">
    <citation type="submission" date="2021-02" db="EMBL/GenBank/DDBJ databases">
        <authorList>
            <person name="Nowell W R."/>
        </authorList>
    </citation>
    <scope>NUCLEOTIDE SEQUENCE</scope>
</reference>
<feature type="region of interest" description="Disordered" evidence="1">
    <location>
        <begin position="1"/>
        <end position="24"/>
    </location>
</feature>
<keyword evidence="3" id="KW-1185">Reference proteome</keyword>
<gene>
    <name evidence="2" type="ORF">UJA718_LOCUS46979</name>
</gene>
<evidence type="ECO:0000256" key="1">
    <source>
        <dbReference type="SAM" id="MobiDB-lite"/>
    </source>
</evidence>
<accession>A0A821WVZ8</accession>
<dbReference type="InterPro" id="IPR029071">
    <property type="entry name" value="Ubiquitin-like_domsf"/>
</dbReference>
<dbReference type="EMBL" id="CAJOBP010086785">
    <property type="protein sequence ID" value="CAF4933462.1"/>
    <property type="molecule type" value="Genomic_DNA"/>
</dbReference>
<evidence type="ECO:0008006" key="4">
    <source>
        <dbReference type="Google" id="ProtNLM"/>
    </source>
</evidence>
<evidence type="ECO:0000313" key="3">
    <source>
        <dbReference type="Proteomes" id="UP000663873"/>
    </source>
</evidence>
<sequence length="52" mass="6281">LKQQRLQQQEESKARLPEEPSETEKNIIRLKIRLPNDEGVLMRRFHINDNLQ</sequence>
<dbReference type="Proteomes" id="UP000663873">
    <property type="component" value="Unassembled WGS sequence"/>
</dbReference>
<dbReference type="AlphaFoldDB" id="A0A821WVZ8"/>
<evidence type="ECO:0000313" key="2">
    <source>
        <dbReference type="EMBL" id="CAF4933462.1"/>
    </source>
</evidence>
<protein>
    <recommendedName>
        <fullName evidence="4">UBX domain-containing protein</fullName>
    </recommendedName>
</protein>
<dbReference type="SUPFAM" id="SSF54236">
    <property type="entry name" value="Ubiquitin-like"/>
    <property type="match status" value="1"/>
</dbReference>
<organism evidence="2 3">
    <name type="scientific">Rotaria socialis</name>
    <dbReference type="NCBI Taxonomy" id="392032"/>
    <lineage>
        <taxon>Eukaryota</taxon>
        <taxon>Metazoa</taxon>
        <taxon>Spiralia</taxon>
        <taxon>Gnathifera</taxon>
        <taxon>Rotifera</taxon>
        <taxon>Eurotatoria</taxon>
        <taxon>Bdelloidea</taxon>
        <taxon>Philodinida</taxon>
        <taxon>Philodinidae</taxon>
        <taxon>Rotaria</taxon>
    </lineage>
</organism>
<comment type="caution">
    <text evidence="2">The sequence shown here is derived from an EMBL/GenBank/DDBJ whole genome shotgun (WGS) entry which is preliminary data.</text>
</comment>